<dbReference type="EMBL" id="BPLR01017065">
    <property type="protein sequence ID" value="GIY88420.1"/>
    <property type="molecule type" value="Genomic_DNA"/>
</dbReference>
<gene>
    <name evidence="1" type="ORF">CEXT_56111</name>
</gene>
<dbReference type="AlphaFoldDB" id="A0AAV4WZS8"/>
<proteinExistence type="predicted"/>
<comment type="caution">
    <text evidence="1">The sequence shown here is derived from an EMBL/GenBank/DDBJ whole genome shotgun (WGS) entry which is preliminary data.</text>
</comment>
<evidence type="ECO:0000313" key="2">
    <source>
        <dbReference type="Proteomes" id="UP001054945"/>
    </source>
</evidence>
<reference evidence="1 2" key="1">
    <citation type="submission" date="2021-06" db="EMBL/GenBank/DDBJ databases">
        <title>Caerostris extrusa draft genome.</title>
        <authorList>
            <person name="Kono N."/>
            <person name="Arakawa K."/>
        </authorList>
    </citation>
    <scope>NUCLEOTIDE SEQUENCE [LARGE SCALE GENOMIC DNA]</scope>
</reference>
<sequence>MSNNNSAFKRSDATLFSAPIPNVRNSWCIVFKFSSNKSSLRTTTIRKGRRKNSNQELPSVQRVPWGLFCPLFVLRTIRSEERHLFNWTCSQCIQDTEKLFLPLTRWSSCANIHSTGFGLPTN</sequence>
<name>A0AAV4WZS8_CAEEX</name>
<evidence type="ECO:0000313" key="1">
    <source>
        <dbReference type="EMBL" id="GIY88420.1"/>
    </source>
</evidence>
<protein>
    <submittedName>
        <fullName evidence="1">Uncharacterized protein</fullName>
    </submittedName>
</protein>
<accession>A0AAV4WZS8</accession>
<keyword evidence="2" id="KW-1185">Reference proteome</keyword>
<organism evidence="1 2">
    <name type="scientific">Caerostris extrusa</name>
    <name type="common">Bark spider</name>
    <name type="synonym">Caerostris bankana</name>
    <dbReference type="NCBI Taxonomy" id="172846"/>
    <lineage>
        <taxon>Eukaryota</taxon>
        <taxon>Metazoa</taxon>
        <taxon>Ecdysozoa</taxon>
        <taxon>Arthropoda</taxon>
        <taxon>Chelicerata</taxon>
        <taxon>Arachnida</taxon>
        <taxon>Araneae</taxon>
        <taxon>Araneomorphae</taxon>
        <taxon>Entelegynae</taxon>
        <taxon>Araneoidea</taxon>
        <taxon>Araneidae</taxon>
        <taxon>Caerostris</taxon>
    </lineage>
</organism>
<dbReference type="Proteomes" id="UP001054945">
    <property type="component" value="Unassembled WGS sequence"/>
</dbReference>